<name>A0A2S6N9J1_RHOGL</name>
<feature type="transmembrane region" description="Helical" evidence="1">
    <location>
        <begin position="43"/>
        <end position="67"/>
    </location>
</feature>
<gene>
    <name evidence="2" type="ORF">CCS01_17620</name>
</gene>
<evidence type="ECO:0000313" key="2">
    <source>
        <dbReference type="EMBL" id="PPQ31283.1"/>
    </source>
</evidence>
<dbReference type="OrthoDB" id="7997654at2"/>
<proteinExistence type="predicted"/>
<dbReference type="EMBL" id="NHRY01000193">
    <property type="protein sequence ID" value="PPQ31283.1"/>
    <property type="molecule type" value="Genomic_DNA"/>
</dbReference>
<protein>
    <submittedName>
        <fullName evidence="2">Uncharacterized protein</fullName>
    </submittedName>
</protein>
<keyword evidence="1" id="KW-0812">Transmembrane</keyword>
<keyword evidence="1" id="KW-1133">Transmembrane helix</keyword>
<evidence type="ECO:0000256" key="1">
    <source>
        <dbReference type="SAM" id="Phobius"/>
    </source>
</evidence>
<sequence>MSNANNERARLIATTINNVAVAFLVAGFIAPEVNGQLASTGRFTVTVTWCLLAAGLHLTALAVLGGLDE</sequence>
<dbReference type="AlphaFoldDB" id="A0A2S6N9J1"/>
<dbReference type="Proteomes" id="UP000239724">
    <property type="component" value="Unassembled WGS sequence"/>
</dbReference>
<evidence type="ECO:0000313" key="3">
    <source>
        <dbReference type="Proteomes" id="UP000239724"/>
    </source>
</evidence>
<feature type="transmembrane region" description="Helical" evidence="1">
    <location>
        <begin position="12"/>
        <end position="31"/>
    </location>
</feature>
<keyword evidence="3" id="KW-1185">Reference proteome</keyword>
<keyword evidence="1" id="KW-0472">Membrane</keyword>
<dbReference type="RefSeq" id="WP_104520136.1">
    <property type="nucleotide sequence ID" value="NZ_NHRY01000193.1"/>
</dbReference>
<reference evidence="2 3" key="1">
    <citation type="journal article" date="2018" name="Arch. Microbiol.">
        <title>New insights into the metabolic potential of the phototrophic purple bacterium Rhodopila globiformis DSM 161(T) from its draft genome sequence and evidence for a vanadium-dependent nitrogenase.</title>
        <authorList>
            <person name="Imhoff J.F."/>
            <person name="Rahn T."/>
            <person name="Kunzel S."/>
            <person name="Neulinger S.C."/>
        </authorList>
    </citation>
    <scope>NUCLEOTIDE SEQUENCE [LARGE SCALE GENOMIC DNA]</scope>
    <source>
        <strain evidence="2 3">DSM 161</strain>
    </source>
</reference>
<comment type="caution">
    <text evidence="2">The sequence shown here is derived from an EMBL/GenBank/DDBJ whole genome shotgun (WGS) entry which is preliminary data.</text>
</comment>
<accession>A0A2S6N9J1</accession>
<organism evidence="2 3">
    <name type="scientific">Rhodopila globiformis</name>
    <name type="common">Rhodopseudomonas globiformis</name>
    <dbReference type="NCBI Taxonomy" id="1071"/>
    <lineage>
        <taxon>Bacteria</taxon>
        <taxon>Pseudomonadati</taxon>
        <taxon>Pseudomonadota</taxon>
        <taxon>Alphaproteobacteria</taxon>
        <taxon>Acetobacterales</taxon>
        <taxon>Acetobacteraceae</taxon>
        <taxon>Rhodopila</taxon>
    </lineage>
</organism>